<dbReference type="InterPro" id="IPR052791">
    <property type="entry name" value="SSM1_domain"/>
</dbReference>
<dbReference type="SUPFAM" id="SSF56784">
    <property type="entry name" value="HAD-like"/>
    <property type="match status" value="1"/>
</dbReference>
<dbReference type="SFLD" id="SFLDG01129">
    <property type="entry name" value="C1.5:_HAD__Beta-PGM__Phosphata"/>
    <property type="match status" value="1"/>
</dbReference>
<gene>
    <name evidence="1" type="ORF">EDB92DRAFT_1932621</name>
</gene>
<proteinExistence type="predicted"/>
<dbReference type="InterPro" id="IPR023214">
    <property type="entry name" value="HAD_sf"/>
</dbReference>
<dbReference type="PANTHER" id="PTHR47438">
    <property type="entry name" value="PHOSPHATE METABOLISM PROTEIN 8-RELATED"/>
    <property type="match status" value="1"/>
</dbReference>
<protein>
    <submittedName>
        <fullName evidence="1">Pyrimidine 5-nucleotidase</fullName>
    </submittedName>
</protein>
<evidence type="ECO:0000313" key="2">
    <source>
        <dbReference type="Proteomes" id="UP001201163"/>
    </source>
</evidence>
<accession>A0AAD4LR07</accession>
<dbReference type="Gene3D" id="3.40.50.1000">
    <property type="entry name" value="HAD superfamily/HAD-like"/>
    <property type="match status" value="1"/>
</dbReference>
<keyword evidence="2" id="KW-1185">Reference proteome</keyword>
<dbReference type="InterPro" id="IPR036412">
    <property type="entry name" value="HAD-like_sf"/>
</dbReference>
<sequence length="246" mass="28378">MTMPEDTQDDRLVVFFDIDNTLYSANHKIAQEMGVRIHAYFVSLGLSDEEAADLHSQYYTQYGLALRGLQRHHDVDPIDFNEKCDGSLPLEEMLKPNPRVRQLLQDIDRSKCRVWALTNAYRTHAERVLKILGLRDQIEGVVSCDYHEENFPSKPQPAFYLKAMQQAGVRDPSKCLFVDDSFSNVEGAKRVGWIRSVHFREVGLETVEASHAMRISQDQEKLLNGDEIPVIDDLQQLRELWQDIFV</sequence>
<dbReference type="GO" id="GO:0006206">
    <property type="term" value="P:pyrimidine nucleobase metabolic process"/>
    <property type="evidence" value="ECO:0007669"/>
    <property type="project" value="TreeGrafter"/>
</dbReference>
<evidence type="ECO:0000313" key="1">
    <source>
        <dbReference type="EMBL" id="KAH8999234.1"/>
    </source>
</evidence>
<dbReference type="GO" id="GO:0008252">
    <property type="term" value="F:nucleotidase activity"/>
    <property type="evidence" value="ECO:0007669"/>
    <property type="project" value="TreeGrafter"/>
</dbReference>
<dbReference type="Pfam" id="PF00702">
    <property type="entry name" value="Hydrolase"/>
    <property type="match status" value="1"/>
</dbReference>
<reference evidence="1" key="1">
    <citation type="submission" date="2022-01" db="EMBL/GenBank/DDBJ databases">
        <title>Comparative genomics reveals a dynamic genome evolution in the ectomycorrhizal milk-cap (Lactarius) mushrooms.</title>
        <authorList>
            <consortium name="DOE Joint Genome Institute"/>
            <person name="Lebreton A."/>
            <person name="Tang N."/>
            <person name="Kuo A."/>
            <person name="LaButti K."/>
            <person name="Drula E."/>
            <person name="Barry K."/>
            <person name="Clum A."/>
            <person name="Lipzen A."/>
            <person name="Mousain D."/>
            <person name="Ng V."/>
            <person name="Wang R."/>
            <person name="Wang X."/>
            <person name="Dai Y."/>
            <person name="Henrissat B."/>
            <person name="Grigoriev I.V."/>
            <person name="Guerin-Laguette A."/>
            <person name="Yu F."/>
            <person name="Martin F.M."/>
        </authorList>
    </citation>
    <scope>NUCLEOTIDE SEQUENCE</scope>
    <source>
        <strain evidence="1">QP</strain>
    </source>
</reference>
<dbReference type="EMBL" id="JAKELL010000004">
    <property type="protein sequence ID" value="KAH8999234.1"/>
    <property type="molecule type" value="Genomic_DNA"/>
</dbReference>
<organism evidence="1 2">
    <name type="scientific">Lactarius akahatsu</name>
    <dbReference type="NCBI Taxonomy" id="416441"/>
    <lineage>
        <taxon>Eukaryota</taxon>
        <taxon>Fungi</taxon>
        <taxon>Dikarya</taxon>
        <taxon>Basidiomycota</taxon>
        <taxon>Agaricomycotina</taxon>
        <taxon>Agaricomycetes</taxon>
        <taxon>Russulales</taxon>
        <taxon>Russulaceae</taxon>
        <taxon>Lactarius</taxon>
    </lineage>
</organism>
<dbReference type="AlphaFoldDB" id="A0AAD4LR07"/>
<dbReference type="Proteomes" id="UP001201163">
    <property type="component" value="Unassembled WGS sequence"/>
</dbReference>
<dbReference type="GO" id="GO:0009166">
    <property type="term" value="P:nucleotide catabolic process"/>
    <property type="evidence" value="ECO:0007669"/>
    <property type="project" value="TreeGrafter"/>
</dbReference>
<dbReference type="SFLD" id="SFLDS00003">
    <property type="entry name" value="Haloacid_Dehalogenase"/>
    <property type="match status" value="1"/>
</dbReference>
<dbReference type="Gene3D" id="1.10.150.450">
    <property type="match status" value="1"/>
</dbReference>
<dbReference type="SFLD" id="SFLDG01132">
    <property type="entry name" value="C1.5.3:_5'-Nucleotidase_Like"/>
    <property type="match status" value="1"/>
</dbReference>
<dbReference type="NCBIfam" id="TIGR01509">
    <property type="entry name" value="HAD-SF-IA-v3"/>
    <property type="match status" value="1"/>
</dbReference>
<comment type="caution">
    <text evidence="1">The sequence shown here is derived from an EMBL/GenBank/DDBJ whole genome shotgun (WGS) entry which is preliminary data.</text>
</comment>
<name>A0AAD4LR07_9AGAM</name>
<dbReference type="InterPro" id="IPR010237">
    <property type="entry name" value="Pyr-5-nucltdase"/>
</dbReference>
<dbReference type="PANTHER" id="PTHR47438:SF1">
    <property type="entry name" value="PHOSPHATE METABOLISM PROTEIN 8-RELATED"/>
    <property type="match status" value="1"/>
</dbReference>
<dbReference type="InterPro" id="IPR006439">
    <property type="entry name" value="HAD-SF_hydro_IA"/>
</dbReference>
<dbReference type="NCBIfam" id="TIGR01993">
    <property type="entry name" value="Pyr-5-nucltdase"/>
    <property type="match status" value="1"/>
</dbReference>